<dbReference type="EMBL" id="UOFN01000051">
    <property type="protein sequence ID" value="VAW75808.1"/>
    <property type="molecule type" value="Genomic_DNA"/>
</dbReference>
<sequence>MILREIGEKYGTDKVVHGFCDIYDKYFSAEREKVKNILEIGVFFGSSILMWREYFPNATVWGIDSFEGVQGNKQSFKDADKFYNAWKEHNYSSISLRKIDQGSESQLKIFRDEIEREEIKFDIIIDDGSHLMRDQQITLGYLQCLVNPKGFYVIEDTHSSLEAGYDVENGNSTLDMLNKYMAAGVMRSKYIDVSVLEERIDFIKHEHLLHGNPVPWQNTSVFREWYDENITDDKGHEHCSVSLTSIIQFN</sequence>
<dbReference type="SUPFAM" id="SSF53335">
    <property type="entry name" value="S-adenosyl-L-methionine-dependent methyltransferases"/>
    <property type="match status" value="1"/>
</dbReference>
<evidence type="ECO:0000313" key="1">
    <source>
        <dbReference type="EMBL" id="VAW75808.1"/>
    </source>
</evidence>
<proteinExistence type="predicted"/>
<dbReference type="AlphaFoldDB" id="A0A3B0Y4Z0"/>
<accession>A0A3B0Y4Z0</accession>
<dbReference type="InterPro" id="IPR029063">
    <property type="entry name" value="SAM-dependent_MTases_sf"/>
</dbReference>
<dbReference type="Gene3D" id="3.40.50.150">
    <property type="entry name" value="Vaccinia Virus protein VP39"/>
    <property type="match status" value="1"/>
</dbReference>
<gene>
    <name evidence="1" type="ORF">MNBD_GAMMA15-2494</name>
</gene>
<reference evidence="1" key="1">
    <citation type="submission" date="2018-06" db="EMBL/GenBank/DDBJ databases">
        <authorList>
            <person name="Zhirakovskaya E."/>
        </authorList>
    </citation>
    <scope>NUCLEOTIDE SEQUENCE</scope>
</reference>
<name>A0A3B0Y4Z0_9ZZZZ</name>
<evidence type="ECO:0008006" key="2">
    <source>
        <dbReference type="Google" id="ProtNLM"/>
    </source>
</evidence>
<organism evidence="1">
    <name type="scientific">hydrothermal vent metagenome</name>
    <dbReference type="NCBI Taxonomy" id="652676"/>
    <lineage>
        <taxon>unclassified sequences</taxon>
        <taxon>metagenomes</taxon>
        <taxon>ecological metagenomes</taxon>
    </lineage>
</organism>
<protein>
    <recommendedName>
        <fullName evidence="2">Class I SAM-dependent methyltransferase</fullName>
    </recommendedName>
</protein>